<sequence>MLHGLYSSAVAMESSARHHEAIAHNLAHAQLPGHRRMQMRQGTFDDSVHETREQLAARSLPGLRGGNLSIDFTPGQSKPTGVPLDLAIEGEEFFEVETPDGLRYTRNGSFRLDDEGTLVTHEGYVVQGTQGRLSFSLPASLDELAVQEDGRLFSGQRLVGRVKAVTFPDLQQLTPSGGTLFANRGGQRPTIADSTIRQGFLEQSNVSVTRELVDMISSQRRHEAAARSLETLTDAIQRHTQADGGN</sequence>
<evidence type="ECO:0000259" key="6">
    <source>
        <dbReference type="Pfam" id="PF22692"/>
    </source>
</evidence>
<dbReference type="PANTHER" id="PTHR30435:SF19">
    <property type="entry name" value="FLAGELLAR BASAL-BODY ROD PROTEIN FLGG"/>
    <property type="match status" value="1"/>
</dbReference>
<dbReference type="Pfam" id="PF06429">
    <property type="entry name" value="Flg_bbr_C"/>
    <property type="match status" value="1"/>
</dbReference>
<evidence type="ECO:0000313" key="7">
    <source>
        <dbReference type="EMBL" id="TWT43020.1"/>
    </source>
</evidence>
<proteinExistence type="inferred from homology"/>
<evidence type="ECO:0000259" key="5">
    <source>
        <dbReference type="Pfam" id="PF06429"/>
    </source>
</evidence>
<dbReference type="SUPFAM" id="SSF117143">
    <property type="entry name" value="Flagellar hook protein flgE"/>
    <property type="match status" value="1"/>
</dbReference>
<keyword evidence="8" id="KW-1185">Reference proteome</keyword>
<dbReference type="PANTHER" id="PTHR30435">
    <property type="entry name" value="FLAGELLAR PROTEIN"/>
    <property type="match status" value="1"/>
</dbReference>
<keyword evidence="7" id="KW-0969">Cilium</keyword>
<name>A0A5C5VX83_9PLAN</name>
<dbReference type="NCBIfam" id="TIGR03506">
    <property type="entry name" value="FlgEFG_subfam"/>
    <property type="match status" value="1"/>
</dbReference>
<dbReference type="InterPro" id="IPR053967">
    <property type="entry name" value="LlgE_F_G-like_D1"/>
</dbReference>
<dbReference type="RefSeq" id="WP_146511899.1">
    <property type="nucleotide sequence ID" value="NZ_SIHI01000035.1"/>
</dbReference>
<feature type="domain" description="Flagellar hook protein FlgE/F/G-like D1" evidence="6">
    <location>
        <begin position="87"/>
        <end position="151"/>
    </location>
</feature>
<keyword evidence="3 4" id="KW-0975">Bacterial flagellum</keyword>
<dbReference type="InterPro" id="IPR037925">
    <property type="entry name" value="FlgE/F/G-like"/>
</dbReference>
<keyword evidence="7" id="KW-0966">Cell projection</keyword>
<evidence type="ECO:0000256" key="3">
    <source>
        <dbReference type="ARBA" id="ARBA00023143"/>
    </source>
</evidence>
<dbReference type="InterPro" id="IPR020013">
    <property type="entry name" value="Flagellar_FlgE/F/G"/>
</dbReference>
<keyword evidence="7" id="KW-0282">Flagellum</keyword>
<comment type="subcellular location">
    <subcellularLocation>
        <location evidence="1 4">Bacterial flagellum basal body</location>
    </subcellularLocation>
</comment>
<dbReference type="GO" id="GO:0009425">
    <property type="term" value="C:bacterial-type flagellum basal body"/>
    <property type="evidence" value="ECO:0007669"/>
    <property type="project" value="UniProtKB-SubCell"/>
</dbReference>
<gene>
    <name evidence="7" type="primary">flgG_2</name>
    <name evidence="7" type="ORF">KOR42_45500</name>
</gene>
<accession>A0A5C5VX83</accession>
<organism evidence="7 8">
    <name type="scientific">Thalassoglobus neptunius</name>
    <dbReference type="NCBI Taxonomy" id="1938619"/>
    <lineage>
        <taxon>Bacteria</taxon>
        <taxon>Pseudomonadati</taxon>
        <taxon>Planctomycetota</taxon>
        <taxon>Planctomycetia</taxon>
        <taxon>Planctomycetales</taxon>
        <taxon>Planctomycetaceae</taxon>
        <taxon>Thalassoglobus</taxon>
    </lineage>
</organism>
<dbReference type="EMBL" id="SIHI01000035">
    <property type="protein sequence ID" value="TWT43020.1"/>
    <property type="molecule type" value="Genomic_DNA"/>
</dbReference>
<reference evidence="7 8" key="1">
    <citation type="submission" date="2019-02" db="EMBL/GenBank/DDBJ databases">
        <title>Deep-cultivation of Planctomycetes and their phenomic and genomic characterization uncovers novel biology.</title>
        <authorList>
            <person name="Wiegand S."/>
            <person name="Jogler M."/>
            <person name="Boedeker C."/>
            <person name="Pinto D."/>
            <person name="Vollmers J."/>
            <person name="Rivas-Marin E."/>
            <person name="Kohn T."/>
            <person name="Peeters S.H."/>
            <person name="Heuer A."/>
            <person name="Rast P."/>
            <person name="Oberbeckmann S."/>
            <person name="Bunk B."/>
            <person name="Jeske O."/>
            <person name="Meyerdierks A."/>
            <person name="Storesund J.E."/>
            <person name="Kallscheuer N."/>
            <person name="Luecker S."/>
            <person name="Lage O.M."/>
            <person name="Pohl T."/>
            <person name="Merkel B.J."/>
            <person name="Hornburger P."/>
            <person name="Mueller R.-W."/>
            <person name="Bruemmer F."/>
            <person name="Labrenz M."/>
            <person name="Spormann A.M."/>
            <person name="Op Den Camp H."/>
            <person name="Overmann J."/>
            <person name="Amann R."/>
            <person name="Jetten M.S.M."/>
            <person name="Mascher T."/>
            <person name="Medema M.H."/>
            <person name="Devos D.P."/>
            <person name="Kaster A.-K."/>
            <person name="Ovreas L."/>
            <person name="Rohde M."/>
            <person name="Galperin M.Y."/>
            <person name="Jogler C."/>
        </authorList>
    </citation>
    <scope>NUCLEOTIDE SEQUENCE [LARGE SCALE GENOMIC DNA]</scope>
    <source>
        <strain evidence="7 8">KOR42</strain>
    </source>
</reference>
<feature type="domain" description="Flagellar basal-body/hook protein C-terminal" evidence="5">
    <location>
        <begin position="197"/>
        <end position="238"/>
    </location>
</feature>
<comment type="similarity">
    <text evidence="2 4">Belongs to the flagella basal body rod proteins family.</text>
</comment>
<dbReference type="AlphaFoldDB" id="A0A5C5VX83"/>
<evidence type="ECO:0000313" key="8">
    <source>
        <dbReference type="Proteomes" id="UP000317243"/>
    </source>
</evidence>
<dbReference type="OrthoDB" id="9804559at2"/>
<evidence type="ECO:0000256" key="4">
    <source>
        <dbReference type="RuleBase" id="RU362116"/>
    </source>
</evidence>
<dbReference type="GO" id="GO:0071978">
    <property type="term" value="P:bacterial-type flagellum-dependent swarming motility"/>
    <property type="evidence" value="ECO:0007669"/>
    <property type="project" value="TreeGrafter"/>
</dbReference>
<evidence type="ECO:0000256" key="2">
    <source>
        <dbReference type="ARBA" id="ARBA00009677"/>
    </source>
</evidence>
<comment type="caution">
    <text evidence="7">The sequence shown here is derived from an EMBL/GenBank/DDBJ whole genome shotgun (WGS) entry which is preliminary data.</text>
</comment>
<dbReference type="InterPro" id="IPR010930">
    <property type="entry name" value="Flg_bb/hook_C_dom"/>
</dbReference>
<dbReference type="Pfam" id="PF22692">
    <property type="entry name" value="LlgE_F_G_D1"/>
    <property type="match status" value="1"/>
</dbReference>
<protein>
    <submittedName>
        <fullName evidence="7">Flagellar basal-body rod protein FlgG</fullName>
    </submittedName>
</protein>
<dbReference type="Proteomes" id="UP000317243">
    <property type="component" value="Unassembled WGS sequence"/>
</dbReference>
<evidence type="ECO:0000256" key="1">
    <source>
        <dbReference type="ARBA" id="ARBA00004117"/>
    </source>
</evidence>